<dbReference type="EMBL" id="QSJP01000023">
    <property type="protein sequence ID" value="RHD83400.1"/>
    <property type="molecule type" value="Genomic_DNA"/>
</dbReference>
<dbReference type="AlphaFoldDB" id="A0A139KFL0"/>
<dbReference type="RefSeq" id="WP_011108831.1">
    <property type="nucleotide sequence ID" value="NZ_CABJDH010000017.1"/>
</dbReference>
<dbReference type="PROSITE" id="PS51257">
    <property type="entry name" value="PROKAR_LIPOPROTEIN"/>
    <property type="match status" value="1"/>
</dbReference>
<proteinExistence type="predicted"/>
<evidence type="ECO:0008006" key="11">
    <source>
        <dbReference type="Google" id="ProtNLM"/>
    </source>
</evidence>
<gene>
    <name evidence="4" type="ORF">DW780_21025</name>
    <name evidence="3" type="ORF">GAN91_23765</name>
    <name evidence="2" type="ORF">GAN93_04935</name>
    <name evidence="1" type="ORF">GAO51_03570</name>
    <name evidence="5" type="ORF">KQP68_07685</name>
</gene>
<dbReference type="Proteomes" id="UP001156218">
    <property type="component" value="Chromosome"/>
</dbReference>
<dbReference type="Gene3D" id="2.170.15.10">
    <property type="entry name" value="Proaerolysin, chain A, domain 3"/>
    <property type="match status" value="1"/>
</dbReference>
<evidence type="ECO:0000313" key="10">
    <source>
        <dbReference type="Proteomes" id="UP001156218"/>
    </source>
</evidence>
<evidence type="ECO:0000313" key="8">
    <source>
        <dbReference type="Proteomes" id="UP000440614"/>
    </source>
</evidence>
<dbReference type="DNASU" id="1074572"/>
<evidence type="ECO:0000313" key="7">
    <source>
        <dbReference type="Proteomes" id="UP000436858"/>
    </source>
</evidence>
<accession>A0A139KFL0</accession>
<dbReference type="EMBL" id="WCSY01000002">
    <property type="protein sequence ID" value="KAB4315673.1"/>
    <property type="molecule type" value="Genomic_DNA"/>
</dbReference>
<sequence>MKNISRFLVALCCSALFLFSCENEIESEIQSSSEELVTSAETKALSVDSLEPLKMTDELKALKERMDELKKTKTRAASSNYGQYFSENMWAIREMPFTLRATSGGYLTASGRGGKVDVDGRRADIYKQFYVTIPPSIVGVPYLIYSCQSETPLAVGHYTSNPNQKVVLAMTTNSPNEFSASWDIIPASNNPGGYVIQSESYIGQGSGGWWDVFNYVVEVQGSNLGYSQYSQKAEQEFTITPNAPFTLKKLEFINPYSATVIQRENISIQQATTNVSFQEKRDNLKFIKEMKDNSYFEEEKGIAFQVPASDLEFALPTVTLGEIDLVPNNKVPVDTKYEPGIRRTVLRTLYKEIPVAVKPRTKLTLTYYFKAYDVSVDYVATIEYFNEKDKEIREAKLPGRWSGRIYVDEIAEPDYEEVNLDTQRSAKGKANIKNVTQSSPLTF</sequence>
<evidence type="ECO:0000313" key="6">
    <source>
        <dbReference type="Proteomes" id="UP000284785"/>
    </source>
</evidence>
<evidence type="ECO:0000313" key="5">
    <source>
        <dbReference type="EMBL" id="UYU68151.1"/>
    </source>
</evidence>
<dbReference type="EMBL" id="WCRY01000034">
    <property type="protein sequence ID" value="KAB4473624.1"/>
    <property type="molecule type" value="Genomic_DNA"/>
</dbReference>
<dbReference type="Proteomes" id="UP000440614">
    <property type="component" value="Unassembled WGS sequence"/>
</dbReference>
<evidence type="ECO:0000313" key="4">
    <source>
        <dbReference type="EMBL" id="RHD83400.1"/>
    </source>
</evidence>
<reference evidence="7 8" key="2">
    <citation type="journal article" date="2019" name="Nat. Med.">
        <title>A library of human gut bacterial isolates paired with longitudinal multiomics data enables mechanistic microbiome research.</title>
        <authorList>
            <person name="Poyet M."/>
            <person name="Groussin M."/>
            <person name="Gibbons S.M."/>
            <person name="Avila-Pacheco J."/>
            <person name="Jiang X."/>
            <person name="Kearney S.M."/>
            <person name="Perrotta A.R."/>
            <person name="Berdy B."/>
            <person name="Zhao S."/>
            <person name="Lieberman T.D."/>
            <person name="Swanson P.K."/>
            <person name="Smith M."/>
            <person name="Roesemann S."/>
            <person name="Alexander J.E."/>
            <person name="Rich S.A."/>
            <person name="Livny J."/>
            <person name="Vlamakis H."/>
            <person name="Clish C."/>
            <person name="Bullock K."/>
            <person name="Deik A."/>
            <person name="Scott J."/>
            <person name="Pierce K.A."/>
            <person name="Xavier R.J."/>
            <person name="Alm E.J."/>
        </authorList>
    </citation>
    <scope>NUCLEOTIDE SEQUENCE [LARGE SCALE GENOMIC DNA]</scope>
    <source>
        <strain evidence="3 7">BIOML-A162</strain>
        <strain evidence="2 9">BIOML-A165</strain>
        <strain evidence="1 8">BIOML-A188</strain>
    </source>
</reference>
<evidence type="ECO:0000313" key="9">
    <source>
        <dbReference type="Proteomes" id="UP000460317"/>
    </source>
</evidence>
<name>A0A139KFL0_BACT4</name>
<organism evidence="3 7">
    <name type="scientific">Bacteroides thetaiotaomicron</name>
    <dbReference type="NCBI Taxonomy" id="818"/>
    <lineage>
        <taxon>Bacteria</taxon>
        <taxon>Pseudomonadati</taxon>
        <taxon>Bacteroidota</taxon>
        <taxon>Bacteroidia</taxon>
        <taxon>Bacteroidales</taxon>
        <taxon>Bacteroidaceae</taxon>
        <taxon>Bacteroides</taxon>
    </lineage>
</organism>
<dbReference type="Proteomes" id="UP000436858">
    <property type="component" value="Unassembled WGS sequence"/>
</dbReference>
<protein>
    <recommendedName>
        <fullName evidence="11">Lipoprotein</fullName>
    </recommendedName>
</protein>
<dbReference type="Proteomes" id="UP000460317">
    <property type="component" value="Unassembled WGS sequence"/>
</dbReference>
<dbReference type="EMBL" id="CP083680">
    <property type="protein sequence ID" value="UYU68151.1"/>
    <property type="molecule type" value="Genomic_DNA"/>
</dbReference>
<dbReference type="GeneID" id="60924620"/>
<evidence type="ECO:0000313" key="3">
    <source>
        <dbReference type="EMBL" id="KAB4473624.1"/>
    </source>
</evidence>
<dbReference type="Proteomes" id="UP000284785">
    <property type="component" value="Unassembled WGS sequence"/>
</dbReference>
<dbReference type="EMBL" id="WCSB01000003">
    <property type="protein sequence ID" value="KAB4454201.1"/>
    <property type="molecule type" value="Genomic_DNA"/>
</dbReference>
<evidence type="ECO:0000313" key="1">
    <source>
        <dbReference type="EMBL" id="KAB4315673.1"/>
    </source>
</evidence>
<evidence type="ECO:0000313" key="2">
    <source>
        <dbReference type="EMBL" id="KAB4454201.1"/>
    </source>
</evidence>
<reference evidence="4 6" key="1">
    <citation type="submission" date="2018-08" db="EMBL/GenBank/DDBJ databases">
        <title>A genome reference for cultivated species of the human gut microbiota.</title>
        <authorList>
            <person name="Zou Y."/>
            <person name="Xue W."/>
            <person name="Luo G."/>
        </authorList>
    </citation>
    <scope>NUCLEOTIDE SEQUENCE [LARGE SCALE GENOMIC DNA]</scope>
    <source>
        <strain evidence="4 6">AM30-26</strain>
    </source>
</reference>
<reference evidence="5 10" key="3">
    <citation type="submission" date="2021-06" db="EMBL/GenBank/DDBJ databases">
        <title>Interrogation of the integrated mobile genetic elements in gut-associated Bacteroides with a consensus prediction approach.</title>
        <authorList>
            <person name="Campbell D.E."/>
            <person name="Leigh J.R."/>
            <person name="Kim T."/>
            <person name="England W."/>
            <person name="Whitaker R.J."/>
            <person name="Degnan P.H."/>
        </authorList>
    </citation>
    <scope>NUCLEOTIDE SEQUENCE [LARGE SCALE GENOMIC DNA]</scope>
    <source>
        <strain evidence="5 10">WAL8669</strain>
    </source>
</reference>